<feature type="domain" description="Glycosyl hydrolase family 92 N-terminal" evidence="3">
    <location>
        <begin position="36"/>
        <end position="284"/>
    </location>
</feature>
<dbReference type="OrthoDB" id="449263at2759"/>
<dbReference type="InterPro" id="IPR014718">
    <property type="entry name" value="GH-type_carb-bd"/>
</dbReference>
<dbReference type="GO" id="GO:0005975">
    <property type="term" value="P:carbohydrate metabolic process"/>
    <property type="evidence" value="ECO:0007669"/>
    <property type="project" value="InterPro"/>
</dbReference>
<evidence type="ECO:0000313" key="9">
    <source>
        <dbReference type="Proteomes" id="UP000490939"/>
    </source>
</evidence>
<feature type="chain" id="PRO_5044690465" description="Glycoside hydrolase family 92 protein" evidence="1">
    <location>
        <begin position="24"/>
        <end position="838"/>
    </location>
</feature>
<protein>
    <recommendedName>
        <fullName evidence="10">Glycoside hydrolase family 92 protein</fullName>
    </recommendedName>
</protein>
<dbReference type="AlphaFoldDB" id="A0A8H3U0Z9"/>
<dbReference type="Pfam" id="PF07971">
    <property type="entry name" value="Glyco_hydro_92"/>
    <property type="match status" value="1"/>
</dbReference>
<dbReference type="Gene3D" id="1.20.1610.10">
    <property type="entry name" value="alpha-1,2-mannosidases domains"/>
    <property type="match status" value="1"/>
</dbReference>
<comment type="caution">
    <text evidence="4">The sequence shown here is derived from an EMBL/GenBank/DDBJ whole genome shotgun (WGS) entry which is preliminary data.</text>
</comment>
<feature type="domain" description="Glycosyl hydrolase family 92" evidence="2">
    <location>
        <begin position="290"/>
        <end position="779"/>
    </location>
</feature>
<dbReference type="Gene3D" id="2.70.98.10">
    <property type="match status" value="1"/>
</dbReference>
<dbReference type="Pfam" id="PF17678">
    <property type="entry name" value="Glyco_hydro_92N"/>
    <property type="match status" value="1"/>
</dbReference>
<dbReference type="FunFam" id="1.20.1610.10:FF:000002">
    <property type="entry name" value="Alpha-1,2-mannosidase family protein"/>
    <property type="match status" value="1"/>
</dbReference>
<dbReference type="EMBL" id="WNWS01001113">
    <property type="protein sequence ID" value="KAE9962343.1"/>
    <property type="molecule type" value="Genomic_DNA"/>
</dbReference>
<dbReference type="InterPro" id="IPR050883">
    <property type="entry name" value="PNGase"/>
</dbReference>
<dbReference type="Proteomes" id="UP000433883">
    <property type="component" value="Unassembled WGS sequence"/>
</dbReference>
<dbReference type="FunFam" id="2.70.98.10:FF:000010">
    <property type="entry name" value="Alpha-1,2-mannosidase family protein"/>
    <property type="match status" value="1"/>
</dbReference>
<dbReference type="Gene3D" id="1.20.1050.60">
    <property type="entry name" value="alpha-1,2-mannosidase"/>
    <property type="match status" value="1"/>
</dbReference>
<dbReference type="EMBL" id="WNWQ01001746">
    <property type="protein sequence ID" value="KAE9961319.1"/>
    <property type="molecule type" value="Genomic_DNA"/>
</dbReference>
<organism evidence="4 7">
    <name type="scientific">Venturia inaequalis</name>
    <name type="common">Apple scab fungus</name>
    <dbReference type="NCBI Taxonomy" id="5025"/>
    <lineage>
        <taxon>Eukaryota</taxon>
        <taxon>Fungi</taxon>
        <taxon>Dikarya</taxon>
        <taxon>Ascomycota</taxon>
        <taxon>Pezizomycotina</taxon>
        <taxon>Dothideomycetes</taxon>
        <taxon>Pleosporomycetidae</taxon>
        <taxon>Venturiales</taxon>
        <taxon>Venturiaceae</taxon>
        <taxon>Venturia</taxon>
    </lineage>
</organism>
<feature type="signal peptide" evidence="1">
    <location>
        <begin position="1"/>
        <end position="23"/>
    </location>
</feature>
<evidence type="ECO:0000256" key="1">
    <source>
        <dbReference type="SAM" id="SignalP"/>
    </source>
</evidence>
<name>A0A8H3U0Z9_VENIN</name>
<dbReference type="InterPro" id="IPR041371">
    <property type="entry name" value="GH92_N"/>
</dbReference>
<dbReference type="GO" id="GO:0005634">
    <property type="term" value="C:nucleus"/>
    <property type="evidence" value="ECO:0007669"/>
    <property type="project" value="TreeGrafter"/>
</dbReference>
<dbReference type="FunFam" id="3.30.2080.10:FF:000001">
    <property type="entry name" value="Alpha-1,2-mannosidase subfamily"/>
    <property type="match status" value="1"/>
</dbReference>
<dbReference type="PANTHER" id="PTHR12143">
    <property type="entry name" value="PEPTIDE N-GLYCANASE PNGASE -RELATED"/>
    <property type="match status" value="1"/>
</dbReference>
<dbReference type="Gene3D" id="3.30.2080.10">
    <property type="entry name" value="GH92 mannosidase domain"/>
    <property type="match status" value="1"/>
</dbReference>
<gene>
    <name evidence="4" type="ORF">BLS_002536</name>
    <name evidence="6" type="ORF">EG327_010886</name>
    <name evidence="5" type="ORF">EG328_000650</name>
</gene>
<keyword evidence="1" id="KW-0732">Signal</keyword>
<sequence>MFIPKSLLSLAILASVAVADSEATNTSAADFDPLKYVDPLIGSAKDGHVFAGASLPYGLAKAVADVDGDNNQGGFVSEDPNLNVTGFSALHDSGTGGSPSLGNFALFPYTSCPGNDINRCRFPKKERRTKYITKSVVATPGYFGLTLATGIAAEMTTTRRTALFKFRFPTNESGNPMLLMDLTDMSDSRLDNGTIQVDNQTGRMKGSGVFKPSFAGGNYTAYFCADFKGAKIYDTGIFVNSRASTSVKELTISRSINGYPLPGGAFIRFDSPGKDPISARVAISFISADQACRSAESELPNWDLEEIKRAAETAWRQKLSPIVVSTGGGVNLSLLTNMYSGIYRTMINPQDYTGENPVWKSNEPYFDSFYCLWDSFRSQIPFLVLVDPKEAARMIRSLIDTYKYEGWLPDCRMTFNKGYTQGGSNADVVLADAYVKGLRDNIDWDTGYKAVVRDAEEEPFDWCCQGRGGLDSWKALGYIPVQDFDYKGFGTMTRSISRTLEYSYNDFTISLMAAGLNRHADVAKYQKSSGNWANLFNPATVSFRESKNKTTTDTGFVGFFQPKYLNRTWGYQDPLGCSQIDEKGVYSCSLQNNGAETYESSAWEYSFFVPHDQASLITALGGPISFVKRLEYIHDQNITVIGNEPCFLTVFQYHYAGRPALSAKRAHYYVPREFNPTSAGLPGNDDSGAMGSFLAFTMMGLSPNPGQNVYFIIPPFFESVSFKSPATGKTATVKNINYDPKYEAIYIQSATLNGKPYTKNWIGHEFFLEGGELVLTLGKTESAWGTRVEDLPPSINPYVGFNSSSKVVESKRAVSYDTKLEMGTAARQAGLDSIGFSS</sequence>
<dbReference type="PANTHER" id="PTHR12143:SF25">
    <property type="entry name" value="FAMILY PROTEIN, PUTATIVE (AFU_ORTHOLOGUE AFUA_1G10790)-RELATED"/>
    <property type="match status" value="1"/>
</dbReference>
<dbReference type="EMBL" id="WNWR01000806">
    <property type="protein sequence ID" value="KAE9968860.1"/>
    <property type="molecule type" value="Genomic_DNA"/>
</dbReference>
<evidence type="ECO:0000313" key="8">
    <source>
        <dbReference type="Proteomes" id="UP000447873"/>
    </source>
</evidence>
<evidence type="ECO:0000313" key="6">
    <source>
        <dbReference type="EMBL" id="KAE9968860.1"/>
    </source>
</evidence>
<dbReference type="FunFam" id="1.20.1050.60:FF:000002">
    <property type="entry name" value="Glycosyl hydrolase family 92"/>
    <property type="match status" value="1"/>
</dbReference>
<evidence type="ECO:0000313" key="5">
    <source>
        <dbReference type="EMBL" id="KAE9962343.1"/>
    </source>
</evidence>
<dbReference type="GO" id="GO:0030246">
    <property type="term" value="F:carbohydrate binding"/>
    <property type="evidence" value="ECO:0007669"/>
    <property type="project" value="InterPro"/>
</dbReference>
<accession>A0A8H3U0Z9</accession>
<dbReference type="InterPro" id="IPR008928">
    <property type="entry name" value="6-hairpin_glycosidase_sf"/>
</dbReference>
<reference evidence="4 7" key="1">
    <citation type="submission" date="2019-11" db="EMBL/GenBank/DDBJ databases">
        <title>Venturia inaequalis Genome Resource.</title>
        <authorList>
            <person name="Lichtner F.J."/>
        </authorList>
    </citation>
    <scope>NUCLEOTIDE SEQUENCE [LARGE SCALE GENOMIC DNA]</scope>
    <source>
        <strain evidence="5 8">120213</strain>
        <strain evidence="4">Bline_iso_100314</strain>
        <strain evidence="6 9">DMI_063113</strain>
    </source>
</reference>
<dbReference type="GO" id="GO:0005829">
    <property type="term" value="C:cytosol"/>
    <property type="evidence" value="ECO:0007669"/>
    <property type="project" value="TreeGrafter"/>
</dbReference>
<evidence type="ECO:0000313" key="4">
    <source>
        <dbReference type="EMBL" id="KAE9961319.1"/>
    </source>
</evidence>
<evidence type="ECO:0000313" key="7">
    <source>
        <dbReference type="Proteomes" id="UP000433883"/>
    </source>
</evidence>
<keyword evidence="9" id="KW-1185">Reference proteome</keyword>
<evidence type="ECO:0008006" key="10">
    <source>
        <dbReference type="Google" id="ProtNLM"/>
    </source>
</evidence>
<dbReference type="InterPro" id="IPR012939">
    <property type="entry name" value="Glyco_hydro_92"/>
</dbReference>
<evidence type="ECO:0000259" key="2">
    <source>
        <dbReference type="Pfam" id="PF07971"/>
    </source>
</evidence>
<dbReference type="Proteomes" id="UP000490939">
    <property type="component" value="Unassembled WGS sequence"/>
</dbReference>
<dbReference type="SUPFAM" id="SSF48208">
    <property type="entry name" value="Six-hairpin glycosidases"/>
    <property type="match status" value="1"/>
</dbReference>
<dbReference type="Proteomes" id="UP000447873">
    <property type="component" value="Unassembled WGS sequence"/>
</dbReference>
<proteinExistence type="predicted"/>
<evidence type="ECO:0000259" key="3">
    <source>
        <dbReference type="Pfam" id="PF17678"/>
    </source>
</evidence>
<dbReference type="GO" id="GO:0000224">
    <property type="term" value="F:peptide-N4-(N-acetyl-beta-glucosaminyl)asparagine amidase activity"/>
    <property type="evidence" value="ECO:0007669"/>
    <property type="project" value="TreeGrafter"/>
</dbReference>
<dbReference type="GO" id="GO:0006516">
    <property type="term" value="P:glycoprotein catabolic process"/>
    <property type="evidence" value="ECO:0007669"/>
    <property type="project" value="TreeGrafter"/>
</dbReference>